<reference evidence="8 9" key="1">
    <citation type="journal article" date="2018" name="Nat. Ecol. Evol.">
        <title>Pezizomycetes genomes reveal the molecular basis of ectomycorrhizal truffle lifestyle.</title>
        <authorList>
            <person name="Murat C."/>
            <person name="Payen T."/>
            <person name="Noel B."/>
            <person name="Kuo A."/>
            <person name="Morin E."/>
            <person name="Chen J."/>
            <person name="Kohler A."/>
            <person name="Krizsan K."/>
            <person name="Balestrini R."/>
            <person name="Da Silva C."/>
            <person name="Montanini B."/>
            <person name="Hainaut M."/>
            <person name="Levati E."/>
            <person name="Barry K.W."/>
            <person name="Belfiori B."/>
            <person name="Cichocki N."/>
            <person name="Clum A."/>
            <person name="Dockter R.B."/>
            <person name="Fauchery L."/>
            <person name="Guy J."/>
            <person name="Iotti M."/>
            <person name="Le Tacon F."/>
            <person name="Lindquist E.A."/>
            <person name="Lipzen A."/>
            <person name="Malagnac F."/>
            <person name="Mello A."/>
            <person name="Molinier V."/>
            <person name="Miyauchi S."/>
            <person name="Poulain J."/>
            <person name="Riccioni C."/>
            <person name="Rubini A."/>
            <person name="Sitrit Y."/>
            <person name="Splivallo R."/>
            <person name="Traeger S."/>
            <person name="Wang M."/>
            <person name="Zifcakova L."/>
            <person name="Wipf D."/>
            <person name="Zambonelli A."/>
            <person name="Paolocci F."/>
            <person name="Nowrousian M."/>
            <person name="Ottonello S."/>
            <person name="Baldrian P."/>
            <person name="Spatafora J.W."/>
            <person name="Henrissat B."/>
            <person name="Nagy L.G."/>
            <person name="Aury J.M."/>
            <person name="Wincker P."/>
            <person name="Grigoriev I.V."/>
            <person name="Bonfante P."/>
            <person name="Martin F.M."/>
        </authorList>
    </citation>
    <scope>NUCLEOTIDE SEQUENCE [LARGE SCALE GENOMIC DNA]</scope>
    <source>
        <strain evidence="8 9">120613-1</strain>
    </source>
</reference>
<dbReference type="Gene3D" id="3.40.50.300">
    <property type="entry name" value="P-loop containing nucleotide triphosphate hydrolases"/>
    <property type="match status" value="1"/>
</dbReference>
<evidence type="ECO:0000256" key="1">
    <source>
        <dbReference type="ARBA" id="ARBA00006271"/>
    </source>
</evidence>
<feature type="domain" description="DNA mismatch repair protein MutS core" evidence="6">
    <location>
        <begin position="303"/>
        <end position="639"/>
    </location>
</feature>
<feature type="compositionally biased region" description="Polar residues" evidence="5">
    <location>
        <begin position="50"/>
        <end position="66"/>
    </location>
</feature>
<dbReference type="GO" id="GO:0030983">
    <property type="term" value="F:mismatched DNA binding"/>
    <property type="evidence" value="ECO:0007669"/>
    <property type="project" value="InterPro"/>
</dbReference>
<dbReference type="OrthoDB" id="29596at2759"/>
<dbReference type="Gene3D" id="1.10.1420.10">
    <property type="match status" value="1"/>
</dbReference>
<evidence type="ECO:0000256" key="5">
    <source>
        <dbReference type="SAM" id="MobiDB-lite"/>
    </source>
</evidence>
<dbReference type="Proteomes" id="UP000276215">
    <property type="component" value="Unassembled WGS sequence"/>
</dbReference>
<keyword evidence="4" id="KW-0238">DNA-binding</keyword>
<dbReference type="SUPFAM" id="SSF52540">
    <property type="entry name" value="P-loop containing nucleoside triphosphate hydrolases"/>
    <property type="match status" value="1"/>
</dbReference>
<feature type="compositionally biased region" description="Low complexity" evidence="5">
    <location>
        <begin position="22"/>
        <end position="39"/>
    </location>
</feature>
<dbReference type="InterPro" id="IPR017261">
    <property type="entry name" value="DNA_mismatch_repair_MutS/MSH"/>
</dbReference>
<feature type="domain" description="DNA mismatch repair proteins mutS family" evidence="7">
    <location>
        <begin position="681"/>
        <end position="813"/>
    </location>
</feature>
<feature type="compositionally biased region" description="Low complexity" evidence="5">
    <location>
        <begin position="67"/>
        <end position="84"/>
    </location>
</feature>
<dbReference type="Pfam" id="PF05192">
    <property type="entry name" value="MutS_III"/>
    <property type="match status" value="1"/>
</dbReference>
<dbReference type="InterPro" id="IPR027417">
    <property type="entry name" value="P-loop_NTPase"/>
</dbReference>
<dbReference type="GO" id="GO:0005524">
    <property type="term" value="F:ATP binding"/>
    <property type="evidence" value="ECO:0007669"/>
    <property type="project" value="UniProtKB-KW"/>
</dbReference>
<feature type="region of interest" description="Disordered" evidence="5">
    <location>
        <begin position="1"/>
        <end position="116"/>
    </location>
</feature>
<dbReference type="GO" id="GO:0140664">
    <property type="term" value="F:ATP-dependent DNA damage sensor activity"/>
    <property type="evidence" value="ECO:0007669"/>
    <property type="project" value="InterPro"/>
</dbReference>
<feature type="compositionally biased region" description="Acidic residues" evidence="5">
    <location>
        <begin position="102"/>
        <end position="116"/>
    </location>
</feature>
<sequence>MPPVPRRSVAFASAPRFDGNLPASPSSASSSSSPYPRAAQTPHPSFRIGLQSQNRNHQHSRSQTFLQGQSQNRFQNQSQDQSQSHRQRETGSESCSQHDIEDRDEDDDEDEGDDEDSEAVIMAIDHKSRKIGCAFYSMVDERLSLMEDIELPTSECLEAHEYATPYHISIRPTREFSYEAARNKLISIKIGQADGPILTLQTPGDIQDISTDQQRRGNLLRLAGWINVDSRISVGCSGAVLTYLQRKQAATSLTDKVVSVASIEMWSMNDTMFVNADTICALQIFEDESHPNFHMQGPHGRGKEGLSLFGIMNLTRSPLGHTMLKQWFLRPSLSIEVINERQDSISAFLRPDVSHMIQIIGKSLRKVKNIPKILAGLRKGQGREGRSGEWSALQQFCFHAIKIKTCLQEMNGIGELPIIKKVIESFNVPSLQEVGQMITETIDFEESVALHRVVLQRNIDEELDEMKRLYDGLGDMLNTVARDIARDISPDVTTSLNIIFFPQIGYLIVIPAQGGCNTTYGLPNDGAGGPAYAQEGWDLQFCTETNWYYKSPQMRDLDGYFGDLNGSVCDREIELVHAMKCRVLEHDAALASCAMVCAELDCLLAMAEVAERYKFTRPAIVIDNVIDIKGGRHPLQELCVSAYIENNTLIFGGEGTSGEIIVDGPDNGASNIADCDEQNVPSMILLTGPNYSGKSVYLKQVALIVYMTHIGSFVPANDAIIGLTDKILTRIQTREKLIPLKTQSAFMIDLQQIASSLRLATRRSLLIVDEFGKGTDSSGWSRFSRLWAAVPVASELFARRSTGFTQQLCRELRT</sequence>
<evidence type="ECO:0000313" key="8">
    <source>
        <dbReference type="EMBL" id="RPA98574.1"/>
    </source>
</evidence>
<keyword evidence="9" id="KW-1185">Reference proteome</keyword>
<feature type="compositionally biased region" description="Basic and acidic residues" evidence="5">
    <location>
        <begin position="86"/>
        <end position="101"/>
    </location>
</feature>
<dbReference type="InterPro" id="IPR000432">
    <property type="entry name" value="DNA_mismatch_repair_MutS_C"/>
</dbReference>
<evidence type="ECO:0000256" key="3">
    <source>
        <dbReference type="ARBA" id="ARBA00022840"/>
    </source>
</evidence>
<evidence type="ECO:0000313" key="9">
    <source>
        <dbReference type="Proteomes" id="UP000276215"/>
    </source>
</evidence>
<organism evidence="8 9">
    <name type="scientific">Choiromyces venosus 120613-1</name>
    <dbReference type="NCBI Taxonomy" id="1336337"/>
    <lineage>
        <taxon>Eukaryota</taxon>
        <taxon>Fungi</taxon>
        <taxon>Dikarya</taxon>
        <taxon>Ascomycota</taxon>
        <taxon>Pezizomycotina</taxon>
        <taxon>Pezizomycetes</taxon>
        <taxon>Pezizales</taxon>
        <taxon>Tuberaceae</taxon>
        <taxon>Choiromyces</taxon>
    </lineage>
</organism>
<dbReference type="STRING" id="1336337.A0A3N4JY00"/>
<dbReference type="SMART" id="SM00533">
    <property type="entry name" value="MUTSd"/>
    <property type="match status" value="1"/>
</dbReference>
<dbReference type="EMBL" id="ML120394">
    <property type="protein sequence ID" value="RPA98574.1"/>
    <property type="molecule type" value="Genomic_DNA"/>
</dbReference>
<dbReference type="SMART" id="SM00534">
    <property type="entry name" value="MUTSac"/>
    <property type="match status" value="1"/>
</dbReference>
<dbReference type="InterPro" id="IPR036187">
    <property type="entry name" value="DNA_mismatch_repair_MutS_sf"/>
</dbReference>
<dbReference type="GO" id="GO:0005634">
    <property type="term" value="C:nucleus"/>
    <property type="evidence" value="ECO:0007669"/>
    <property type="project" value="TreeGrafter"/>
</dbReference>
<dbReference type="AlphaFoldDB" id="A0A3N4JY00"/>
<dbReference type="GO" id="GO:0006298">
    <property type="term" value="P:mismatch repair"/>
    <property type="evidence" value="ECO:0007669"/>
    <property type="project" value="InterPro"/>
</dbReference>
<evidence type="ECO:0000259" key="6">
    <source>
        <dbReference type="SMART" id="SM00533"/>
    </source>
</evidence>
<dbReference type="PANTHER" id="PTHR11361:SF20">
    <property type="entry name" value="MUTS PROTEIN HOMOLOG 5"/>
    <property type="match status" value="1"/>
</dbReference>
<protein>
    <submittedName>
        <fullName evidence="8">Uncharacterized protein</fullName>
    </submittedName>
</protein>
<dbReference type="InterPro" id="IPR045076">
    <property type="entry name" value="MutS"/>
</dbReference>
<dbReference type="InterPro" id="IPR007696">
    <property type="entry name" value="DNA_mismatch_repair_MutS_core"/>
</dbReference>
<dbReference type="PIRSF" id="PIRSF037677">
    <property type="entry name" value="DNA_mis_repair_Msh6"/>
    <property type="match status" value="1"/>
</dbReference>
<keyword evidence="3" id="KW-0067">ATP-binding</keyword>
<dbReference type="PANTHER" id="PTHR11361">
    <property type="entry name" value="DNA MISMATCH REPAIR PROTEIN MUTS FAMILY MEMBER"/>
    <property type="match status" value="1"/>
</dbReference>
<keyword evidence="2" id="KW-0547">Nucleotide-binding</keyword>
<name>A0A3N4JY00_9PEZI</name>
<evidence type="ECO:0000259" key="7">
    <source>
        <dbReference type="SMART" id="SM00534"/>
    </source>
</evidence>
<dbReference type="GO" id="GO:0051026">
    <property type="term" value="P:chiasma assembly"/>
    <property type="evidence" value="ECO:0007669"/>
    <property type="project" value="TreeGrafter"/>
</dbReference>
<gene>
    <name evidence="8" type="ORF">L873DRAFT_1686752</name>
</gene>
<evidence type="ECO:0000256" key="2">
    <source>
        <dbReference type="ARBA" id="ARBA00022741"/>
    </source>
</evidence>
<comment type="similarity">
    <text evidence="1">Belongs to the DNA mismatch repair MutS family.</text>
</comment>
<accession>A0A3N4JY00</accession>
<dbReference type="SUPFAM" id="SSF48334">
    <property type="entry name" value="DNA repair protein MutS, domain III"/>
    <property type="match status" value="1"/>
</dbReference>
<dbReference type="Pfam" id="PF00488">
    <property type="entry name" value="MutS_V"/>
    <property type="match status" value="1"/>
</dbReference>
<evidence type="ECO:0000256" key="4">
    <source>
        <dbReference type="ARBA" id="ARBA00023125"/>
    </source>
</evidence>
<proteinExistence type="inferred from homology"/>